<comment type="caution">
    <text evidence="1">The sequence shown here is derived from an EMBL/GenBank/DDBJ whole genome shotgun (WGS) entry which is preliminary data.</text>
</comment>
<dbReference type="Proteomes" id="UP000824056">
    <property type="component" value="Unassembled WGS sequence"/>
</dbReference>
<evidence type="ECO:0000313" key="1">
    <source>
        <dbReference type="EMBL" id="HIZ65061.1"/>
    </source>
</evidence>
<protein>
    <submittedName>
        <fullName evidence="1">Uncharacterized protein</fullName>
    </submittedName>
</protein>
<name>A0A9D2JRW7_9FIRM</name>
<dbReference type="EMBL" id="DXBG01000097">
    <property type="protein sequence ID" value="HIZ65061.1"/>
    <property type="molecule type" value="Genomic_DNA"/>
</dbReference>
<reference evidence="1" key="2">
    <citation type="submission" date="2021-04" db="EMBL/GenBank/DDBJ databases">
        <authorList>
            <person name="Gilroy R."/>
        </authorList>
    </citation>
    <scope>NUCLEOTIDE SEQUENCE</scope>
    <source>
        <strain evidence="1">1068</strain>
    </source>
</reference>
<accession>A0A9D2JRW7</accession>
<proteinExistence type="predicted"/>
<evidence type="ECO:0000313" key="2">
    <source>
        <dbReference type="Proteomes" id="UP000824056"/>
    </source>
</evidence>
<reference evidence="1" key="1">
    <citation type="journal article" date="2021" name="PeerJ">
        <title>Extensive microbial diversity within the chicken gut microbiome revealed by metagenomics and culture.</title>
        <authorList>
            <person name="Gilroy R."/>
            <person name="Ravi A."/>
            <person name="Getino M."/>
            <person name="Pursley I."/>
            <person name="Horton D.L."/>
            <person name="Alikhan N.F."/>
            <person name="Baker D."/>
            <person name="Gharbi K."/>
            <person name="Hall N."/>
            <person name="Watson M."/>
            <person name="Adriaenssens E.M."/>
            <person name="Foster-Nyarko E."/>
            <person name="Jarju S."/>
            <person name="Secka A."/>
            <person name="Antonio M."/>
            <person name="Oren A."/>
            <person name="Chaudhuri R.R."/>
            <person name="La Ragione R."/>
            <person name="Hildebrand F."/>
            <person name="Pallen M.J."/>
        </authorList>
    </citation>
    <scope>NUCLEOTIDE SEQUENCE</scope>
    <source>
        <strain evidence="1">1068</strain>
    </source>
</reference>
<gene>
    <name evidence="1" type="ORF">H9809_04025</name>
</gene>
<sequence length="818" mass="92017">MKKNVIRAGILFLIFLLGVVGFSCLMNNQSTDNKTDLETAAIPCMAMKVGNTEVNRMYGYAQSMDVAFMRDTLTPLGTDKSLSVSITPYGQEIESLVYEVRTADGDQVVENNKIRSFQEEEDGKLTAEFTLQKSILMNQEYALVFTLNTDRDSWTYYTRVVQRAGLSTDKYVEFVDSFYTKTFSKDSNGDLRTYLEPETTPVVNFRNVNINSSLDVVTWGEMAPELSRPGIPAIKEINENTGSVALTYYISAENEEGEIEKYQVDEFYRMSYDQTRVRLLDFQRSVKQVITTEQNIVSGGMVNLGITSSDVVYKSDSSATVLAFVQQGDLWTYNVETNKMTRVFSFRDTGSNDERNDYDNHGIKIIRVTEEGDVDFILYGYMNRGTHGGEVGTGIYHYSSQQNAVEEQFFLKSKKAYEFLKADVESLSYVTKEDSFYLLLEGNLYCFHMEDKTYETVVEEVQDSCIAVSENNRYTAWMEGMNPYDTTVITFLDMETGEQQKIQADQGTRIRLFGFINNDLIYGVANESDIVPSPAGGTDFAMKEIRIQNSKGELVKSYQQEGYYVTDVTIEENLVELTRAQKMGDTFVGTLGDQIMNNVKSKQDEVFSVITSTTVRQGNVTSIEFAADSSGQAPLVVESKFMEKLEDVSLDMNLEIKDSGQYYVYAKGGLWGIYENGAQAVQEAEQQAGVALDSNQQYLWERSNTKDKSSISVDAIPEAVKQAPLDVQQLNQALEGNGKAVDLTGCTLEQILYQVSAQRPVIVKSQGGQAMVLVGYDSYNTILYNPITKETSYMGMQDSTKAFQENGNVFICYMEDKE</sequence>
<dbReference type="AlphaFoldDB" id="A0A9D2JRW7"/>
<dbReference type="Gene3D" id="3.90.70.10">
    <property type="entry name" value="Cysteine proteinases"/>
    <property type="match status" value="1"/>
</dbReference>
<dbReference type="PROSITE" id="PS51257">
    <property type="entry name" value="PROKAR_LIPOPROTEIN"/>
    <property type="match status" value="1"/>
</dbReference>
<dbReference type="SUPFAM" id="SSF82171">
    <property type="entry name" value="DPP6 N-terminal domain-like"/>
    <property type="match status" value="1"/>
</dbReference>
<organism evidence="1 2">
    <name type="scientific">Candidatus Blautia pullicola</name>
    <dbReference type="NCBI Taxonomy" id="2838498"/>
    <lineage>
        <taxon>Bacteria</taxon>
        <taxon>Bacillati</taxon>
        <taxon>Bacillota</taxon>
        <taxon>Clostridia</taxon>
        <taxon>Lachnospirales</taxon>
        <taxon>Lachnospiraceae</taxon>
        <taxon>Blautia</taxon>
    </lineage>
</organism>